<evidence type="ECO:0000256" key="1">
    <source>
        <dbReference type="ARBA" id="ARBA00022448"/>
    </source>
</evidence>
<dbReference type="EMBL" id="VSSQ01007277">
    <property type="protein sequence ID" value="MPM35408.1"/>
    <property type="molecule type" value="Genomic_DNA"/>
</dbReference>
<dbReference type="PIRSF" id="PIRSF000077">
    <property type="entry name" value="Thioredoxin"/>
    <property type="match status" value="1"/>
</dbReference>
<dbReference type="InterPro" id="IPR005746">
    <property type="entry name" value="Thioredoxin"/>
</dbReference>
<dbReference type="InterPro" id="IPR017937">
    <property type="entry name" value="Thioredoxin_CS"/>
</dbReference>
<evidence type="ECO:0000256" key="3">
    <source>
        <dbReference type="ARBA" id="ARBA00023157"/>
    </source>
</evidence>
<dbReference type="GO" id="GO:0045454">
    <property type="term" value="P:cell redox homeostasis"/>
    <property type="evidence" value="ECO:0007669"/>
    <property type="project" value="TreeGrafter"/>
</dbReference>
<dbReference type="AlphaFoldDB" id="A0A644Z560"/>
<gene>
    <name evidence="6" type="primary">trxA_35</name>
    <name evidence="6" type="ORF">SDC9_82000</name>
</gene>
<dbReference type="InterPro" id="IPR013766">
    <property type="entry name" value="Thioredoxin_domain"/>
</dbReference>
<dbReference type="PROSITE" id="PS51352">
    <property type="entry name" value="THIOREDOXIN_2"/>
    <property type="match status" value="1"/>
</dbReference>
<feature type="domain" description="Thioredoxin" evidence="5">
    <location>
        <begin position="1"/>
        <end position="103"/>
    </location>
</feature>
<proteinExistence type="predicted"/>
<name>A0A644Z560_9ZZZZ</name>
<sequence length="103" mass="11636">MAQNINQSDFQKEVLDFKGKVLVDFWAPWCGPCQMLGPVIEEIATEVKDVKVVKVNVDEAQEISMKYNVTGIPTVMLFKDGQVIETIVGFRQKQDYLNAIDKA</sequence>
<evidence type="ECO:0000313" key="6">
    <source>
        <dbReference type="EMBL" id="MPM35408.1"/>
    </source>
</evidence>
<evidence type="ECO:0000256" key="4">
    <source>
        <dbReference type="ARBA" id="ARBA00023284"/>
    </source>
</evidence>
<dbReference type="GO" id="GO:0005829">
    <property type="term" value="C:cytosol"/>
    <property type="evidence" value="ECO:0007669"/>
    <property type="project" value="TreeGrafter"/>
</dbReference>
<keyword evidence="4" id="KW-0676">Redox-active center</keyword>
<keyword evidence="1" id="KW-0813">Transport</keyword>
<evidence type="ECO:0000259" key="5">
    <source>
        <dbReference type="PROSITE" id="PS51352"/>
    </source>
</evidence>
<dbReference type="PANTHER" id="PTHR45663:SF11">
    <property type="entry name" value="GEO12009P1"/>
    <property type="match status" value="1"/>
</dbReference>
<dbReference type="InterPro" id="IPR036249">
    <property type="entry name" value="Thioredoxin-like_sf"/>
</dbReference>
<dbReference type="Pfam" id="PF00085">
    <property type="entry name" value="Thioredoxin"/>
    <property type="match status" value="1"/>
</dbReference>
<dbReference type="PROSITE" id="PS00194">
    <property type="entry name" value="THIOREDOXIN_1"/>
    <property type="match status" value="1"/>
</dbReference>
<dbReference type="CDD" id="cd02947">
    <property type="entry name" value="TRX_family"/>
    <property type="match status" value="1"/>
</dbReference>
<protein>
    <submittedName>
        <fullName evidence="6">Thioredoxin 1</fullName>
    </submittedName>
</protein>
<comment type="caution">
    <text evidence="6">The sequence shown here is derived from an EMBL/GenBank/DDBJ whole genome shotgun (WGS) entry which is preliminary data.</text>
</comment>
<dbReference type="PRINTS" id="PR00421">
    <property type="entry name" value="THIOREDOXIN"/>
</dbReference>
<organism evidence="6">
    <name type="scientific">bioreactor metagenome</name>
    <dbReference type="NCBI Taxonomy" id="1076179"/>
    <lineage>
        <taxon>unclassified sequences</taxon>
        <taxon>metagenomes</taxon>
        <taxon>ecological metagenomes</taxon>
    </lineage>
</organism>
<keyword evidence="2" id="KW-0249">Electron transport</keyword>
<dbReference type="GO" id="GO:0015035">
    <property type="term" value="F:protein-disulfide reductase activity"/>
    <property type="evidence" value="ECO:0007669"/>
    <property type="project" value="InterPro"/>
</dbReference>
<reference evidence="6" key="1">
    <citation type="submission" date="2019-08" db="EMBL/GenBank/DDBJ databases">
        <authorList>
            <person name="Kucharzyk K."/>
            <person name="Murdoch R.W."/>
            <person name="Higgins S."/>
            <person name="Loffler F."/>
        </authorList>
    </citation>
    <scope>NUCLEOTIDE SEQUENCE</scope>
</reference>
<accession>A0A644Z560</accession>
<dbReference type="SUPFAM" id="SSF52833">
    <property type="entry name" value="Thioredoxin-like"/>
    <property type="match status" value="1"/>
</dbReference>
<dbReference type="PANTHER" id="PTHR45663">
    <property type="entry name" value="GEO12009P1"/>
    <property type="match status" value="1"/>
</dbReference>
<keyword evidence="3" id="KW-1015">Disulfide bond</keyword>
<dbReference type="NCBIfam" id="TIGR01068">
    <property type="entry name" value="thioredoxin"/>
    <property type="match status" value="1"/>
</dbReference>
<evidence type="ECO:0000256" key="2">
    <source>
        <dbReference type="ARBA" id="ARBA00022982"/>
    </source>
</evidence>
<dbReference type="Gene3D" id="3.40.30.10">
    <property type="entry name" value="Glutaredoxin"/>
    <property type="match status" value="1"/>
</dbReference>
<dbReference type="FunFam" id="3.40.30.10:FF:000001">
    <property type="entry name" value="Thioredoxin"/>
    <property type="match status" value="1"/>
</dbReference>